<protein>
    <submittedName>
        <fullName evidence="2">Fic domain protein, MA2133 type</fullName>
    </submittedName>
</protein>
<dbReference type="InterPro" id="IPR040198">
    <property type="entry name" value="Fido_containing"/>
</dbReference>
<dbReference type="PANTHER" id="PTHR13504:SF38">
    <property type="entry name" value="FIDO DOMAIN-CONTAINING PROTEIN"/>
    <property type="match status" value="1"/>
</dbReference>
<dbReference type="PROSITE" id="PS51459">
    <property type="entry name" value="FIDO"/>
    <property type="match status" value="1"/>
</dbReference>
<dbReference type="EMBL" id="UOFB01000219">
    <property type="protein sequence ID" value="VAW47814.1"/>
    <property type="molecule type" value="Genomic_DNA"/>
</dbReference>
<dbReference type="PANTHER" id="PTHR13504">
    <property type="entry name" value="FIDO DOMAIN-CONTAINING PROTEIN DDB_G0283145"/>
    <property type="match status" value="1"/>
</dbReference>
<dbReference type="SUPFAM" id="SSF140931">
    <property type="entry name" value="Fic-like"/>
    <property type="match status" value="1"/>
</dbReference>
<reference evidence="2" key="1">
    <citation type="submission" date="2018-06" db="EMBL/GenBank/DDBJ databases">
        <authorList>
            <person name="Zhirakovskaya E."/>
        </authorList>
    </citation>
    <scope>NUCLEOTIDE SEQUENCE</scope>
</reference>
<dbReference type="InterPro" id="IPR036597">
    <property type="entry name" value="Fido-like_dom_sf"/>
</dbReference>
<accession>A0A3B0WVV2</accession>
<gene>
    <name evidence="2" type="ORF">MNBD_GAMMA04-218</name>
</gene>
<dbReference type="Gene3D" id="1.10.3290.10">
    <property type="entry name" value="Fido-like domain"/>
    <property type="match status" value="1"/>
</dbReference>
<dbReference type="Pfam" id="PF02661">
    <property type="entry name" value="Fic"/>
    <property type="match status" value="1"/>
</dbReference>
<feature type="non-terminal residue" evidence="2">
    <location>
        <position position="304"/>
    </location>
</feature>
<dbReference type="AlphaFoldDB" id="A0A3B0WVV2"/>
<proteinExistence type="predicted"/>
<evidence type="ECO:0000259" key="1">
    <source>
        <dbReference type="PROSITE" id="PS51459"/>
    </source>
</evidence>
<name>A0A3B0WVV2_9ZZZZ</name>
<feature type="domain" description="Fido" evidence="1">
    <location>
        <begin position="132"/>
        <end position="298"/>
    </location>
</feature>
<sequence>MHLFLEEKVSQRTIKRWINQWILEGKVESFGKNKSAQYALKTDAEISQKNQLLFLKGIPQHKQSAVLAELRDLWTHNSTSIEGNTLTLGETYDILEYGLTISGKPLKEHQEIIGHAKAISMLYDCILSNSPFTKALICKLHKAVQTEKVLDIYKPMGDWKLEVNGCRAMDVQKSKKSVYIEYAHPVHVSVLMDEYIKTLNAINTQSITLNNAPEFYAKWHMGFVHIHPFWDGNGRLARLIANLPILKAGLPPVIIDKNQRKDYIVALSSYQIRHGTLTPKTGVWPSNDYNELIAFCQKSYLSTI</sequence>
<evidence type="ECO:0000313" key="2">
    <source>
        <dbReference type="EMBL" id="VAW47814.1"/>
    </source>
</evidence>
<dbReference type="InterPro" id="IPR003812">
    <property type="entry name" value="Fido"/>
</dbReference>
<organism evidence="2">
    <name type="scientific">hydrothermal vent metagenome</name>
    <dbReference type="NCBI Taxonomy" id="652676"/>
    <lineage>
        <taxon>unclassified sequences</taxon>
        <taxon>metagenomes</taxon>
        <taxon>ecological metagenomes</taxon>
    </lineage>
</organism>